<dbReference type="PRINTS" id="PR01036">
    <property type="entry name" value="TCRTETB"/>
</dbReference>
<evidence type="ECO:0000256" key="4">
    <source>
        <dbReference type="ARBA" id="ARBA00022475"/>
    </source>
</evidence>
<feature type="transmembrane region" description="Helical" evidence="8">
    <location>
        <begin position="354"/>
        <end position="380"/>
    </location>
</feature>
<dbReference type="Gene3D" id="1.20.1250.20">
    <property type="entry name" value="MFS general substrate transporter like domains"/>
    <property type="match status" value="1"/>
</dbReference>
<dbReference type="AlphaFoldDB" id="A0A0U5JC76"/>
<dbReference type="KEGG" id="pnl:PNK_2021"/>
<feature type="domain" description="Major facilitator superfamily (MFS) profile" evidence="9">
    <location>
        <begin position="13"/>
        <end position="496"/>
    </location>
</feature>
<dbReference type="PANTHER" id="PTHR42718">
    <property type="entry name" value="MAJOR FACILITATOR SUPERFAMILY MULTIDRUG TRANSPORTER MFSC"/>
    <property type="match status" value="1"/>
</dbReference>
<feature type="transmembrane region" description="Helical" evidence="8">
    <location>
        <begin position="166"/>
        <end position="185"/>
    </location>
</feature>
<dbReference type="EMBL" id="LN879502">
    <property type="protein sequence ID" value="CUI17625.1"/>
    <property type="molecule type" value="Genomic_DNA"/>
</dbReference>
<proteinExistence type="inferred from homology"/>
<dbReference type="PATRIC" id="fig|389348.3.peg.2274"/>
<dbReference type="InterPro" id="IPR011701">
    <property type="entry name" value="MFS"/>
</dbReference>
<evidence type="ECO:0000256" key="5">
    <source>
        <dbReference type="ARBA" id="ARBA00022692"/>
    </source>
</evidence>
<feature type="transmembrane region" description="Helical" evidence="8">
    <location>
        <begin position="265"/>
        <end position="288"/>
    </location>
</feature>
<evidence type="ECO:0000256" key="6">
    <source>
        <dbReference type="ARBA" id="ARBA00022989"/>
    </source>
</evidence>
<dbReference type="PANTHER" id="PTHR42718:SF9">
    <property type="entry name" value="MAJOR FACILITATOR SUPERFAMILY MULTIDRUG TRANSPORTER MFSC"/>
    <property type="match status" value="1"/>
</dbReference>
<accession>A0A0U5JC76</accession>
<dbReference type="PROSITE" id="PS50850">
    <property type="entry name" value="MFS"/>
    <property type="match status" value="1"/>
</dbReference>
<dbReference type="CDD" id="cd17321">
    <property type="entry name" value="MFS_MMR_MDR_like"/>
    <property type="match status" value="1"/>
</dbReference>
<evidence type="ECO:0000256" key="1">
    <source>
        <dbReference type="ARBA" id="ARBA00004651"/>
    </source>
</evidence>
<feature type="transmembrane region" description="Helical" evidence="8">
    <location>
        <begin position="300"/>
        <end position="318"/>
    </location>
</feature>
<reference evidence="11" key="1">
    <citation type="submission" date="2015-09" db="EMBL/GenBank/DDBJ databases">
        <authorList>
            <person name="Bertelli C."/>
        </authorList>
    </citation>
    <scope>NUCLEOTIDE SEQUENCE [LARGE SCALE GENOMIC DNA]</scope>
    <source>
        <strain evidence="11">KNic</strain>
    </source>
</reference>
<sequence>MVEAVEQKRKWLALFSLIGSLSMIFVDQTALPIALPALQKEFSLTFNQLQWIVNAYLLPLATFILAAGSMGDLFGHRRVFCIGLVIFTLASFNCSFIRTAEWLIINRAVQGVGGALMIPTTLTLLSQAFPPGELGKAMGIYGAFVALSLTIGPVIGGYLIEFLSWNYIFIINIPIGLLTLPLVLISNKKSKGSNQAVDWRGFILISFATTCLILAIMQGQEWGWNSTIILSLILMGLVAFILFVFGEQKARHPLIDFNLFKNSFFLSNAVIVFCYQFISTAVIFWSVYFQNSLSFSPAKTGTILLVSNIPLLLITPLAGMLSDKWGAQKLVSIGGLLLTGCFLVFSFYADKMEFWLLIILLLGFRCGTSLILTPVFSSTLKMIPNERQGQASGVLATSRQMGSTFCVAVGGALVDYIYQYKFSSFLTTHQTVTPLSLNQFQGVLSGSPIAMETIQRLPAELGSQIMQAAHQSFNFGFAILCLLFALMSFAIFCLSRRLD</sequence>
<keyword evidence="6 8" id="KW-1133">Transmembrane helix</keyword>
<dbReference type="InterPro" id="IPR020846">
    <property type="entry name" value="MFS_dom"/>
</dbReference>
<evidence type="ECO:0000313" key="11">
    <source>
        <dbReference type="Proteomes" id="UP000069902"/>
    </source>
</evidence>
<keyword evidence="5 8" id="KW-0812">Transmembrane</keyword>
<feature type="transmembrane region" description="Helical" evidence="8">
    <location>
        <begin position="104"/>
        <end position="125"/>
    </location>
</feature>
<feature type="transmembrane region" description="Helical" evidence="8">
    <location>
        <begin position="330"/>
        <end position="348"/>
    </location>
</feature>
<feature type="transmembrane region" description="Helical" evidence="8">
    <location>
        <begin position="49"/>
        <end position="67"/>
    </location>
</feature>
<dbReference type="STRING" id="389348.PNK_2021"/>
<keyword evidence="4" id="KW-1003">Cell membrane</keyword>
<dbReference type="FunCoup" id="A0A0U5JC76">
    <property type="interactions" value="88"/>
</dbReference>
<dbReference type="Proteomes" id="UP000069902">
    <property type="component" value="Chromosome cPNK"/>
</dbReference>
<evidence type="ECO:0000256" key="8">
    <source>
        <dbReference type="SAM" id="Phobius"/>
    </source>
</evidence>
<name>A0A0U5JC76_9BACT</name>
<comment type="similarity">
    <text evidence="2">Belongs to the major facilitator superfamily. EmrB family.</text>
</comment>
<keyword evidence="7 8" id="KW-0472">Membrane</keyword>
<comment type="subcellular location">
    <subcellularLocation>
        <location evidence="1">Cell membrane</location>
        <topology evidence="1">Multi-pass membrane protein</topology>
    </subcellularLocation>
</comment>
<dbReference type="GO" id="GO:0022857">
    <property type="term" value="F:transmembrane transporter activity"/>
    <property type="evidence" value="ECO:0007669"/>
    <property type="project" value="InterPro"/>
</dbReference>
<feature type="transmembrane region" description="Helical" evidence="8">
    <location>
        <begin position="79"/>
        <end position="98"/>
    </location>
</feature>
<evidence type="ECO:0000259" key="9">
    <source>
        <dbReference type="PROSITE" id="PS50850"/>
    </source>
</evidence>
<feature type="transmembrane region" description="Helical" evidence="8">
    <location>
        <begin position="222"/>
        <end position="245"/>
    </location>
</feature>
<dbReference type="InParanoid" id="A0A0U5JC76"/>
<dbReference type="SUPFAM" id="SSF103473">
    <property type="entry name" value="MFS general substrate transporter"/>
    <property type="match status" value="2"/>
</dbReference>
<dbReference type="NCBIfam" id="TIGR00711">
    <property type="entry name" value="efflux_EmrB"/>
    <property type="match status" value="1"/>
</dbReference>
<dbReference type="Pfam" id="PF07690">
    <property type="entry name" value="MFS_1"/>
    <property type="match status" value="2"/>
</dbReference>
<dbReference type="InterPro" id="IPR004638">
    <property type="entry name" value="EmrB-like"/>
</dbReference>
<feature type="transmembrane region" description="Helical" evidence="8">
    <location>
        <begin position="197"/>
        <end position="216"/>
    </location>
</feature>
<evidence type="ECO:0000256" key="2">
    <source>
        <dbReference type="ARBA" id="ARBA00008537"/>
    </source>
</evidence>
<feature type="transmembrane region" description="Helical" evidence="8">
    <location>
        <begin position="12"/>
        <end position="37"/>
    </location>
</feature>
<evidence type="ECO:0000313" key="10">
    <source>
        <dbReference type="EMBL" id="CUI17625.1"/>
    </source>
</evidence>
<organism evidence="10 11">
    <name type="scientific">Candidatus Protochlamydia naegleriophila</name>
    <dbReference type="NCBI Taxonomy" id="389348"/>
    <lineage>
        <taxon>Bacteria</taxon>
        <taxon>Pseudomonadati</taxon>
        <taxon>Chlamydiota</taxon>
        <taxon>Chlamydiia</taxon>
        <taxon>Parachlamydiales</taxon>
        <taxon>Parachlamydiaceae</taxon>
        <taxon>Candidatus Protochlamydia</taxon>
    </lineage>
</organism>
<dbReference type="GO" id="GO:0005886">
    <property type="term" value="C:plasma membrane"/>
    <property type="evidence" value="ECO:0007669"/>
    <property type="project" value="UniProtKB-SubCell"/>
</dbReference>
<dbReference type="InterPro" id="IPR036259">
    <property type="entry name" value="MFS_trans_sf"/>
</dbReference>
<evidence type="ECO:0000256" key="3">
    <source>
        <dbReference type="ARBA" id="ARBA00022448"/>
    </source>
</evidence>
<evidence type="ECO:0000256" key="7">
    <source>
        <dbReference type="ARBA" id="ARBA00023136"/>
    </source>
</evidence>
<gene>
    <name evidence="10" type="ORF">PNK_2021</name>
</gene>
<feature type="transmembrane region" description="Helical" evidence="8">
    <location>
        <begin position="137"/>
        <end position="160"/>
    </location>
</feature>
<protein>
    <submittedName>
        <fullName evidence="10">Putative permease, major facilitator superfamily</fullName>
    </submittedName>
</protein>
<feature type="transmembrane region" description="Helical" evidence="8">
    <location>
        <begin position="475"/>
        <end position="494"/>
    </location>
</feature>
<keyword evidence="3" id="KW-0813">Transport</keyword>
<keyword evidence="11" id="KW-1185">Reference proteome</keyword>
<dbReference type="RefSeq" id="WP_059061836.1">
    <property type="nucleotide sequence ID" value="NZ_LN879502.1"/>
</dbReference>
<dbReference type="Gene3D" id="1.20.1720.10">
    <property type="entry name" value="Multidrug resistance protein D"/>
    <property type="match status" value="1"/>
</dbReference>